<accession>A0A1G8UTR4</accession>
<evidence type="ECO:0000259" key="5">
    <source>
        <dbReference type="PROSITE" id="PS50977"/>
    </source>
</evidence>
<keyword evidence="7" id="KW-1185">Reference proteome</keyword>
<dbReference type="Gene3D" id="1.10.10.60">
    <property type="entry name" value="Homeodomain-like"/>
    <property type="match status" value="1"/>
</dbReference>
<dbReference type="Gene3D" id="1.10.357.10">
    <property type="entry name" value="Tetracycline Repressor, domain 2"/>
    <property type="match status" value="1"/>
</dbReference>
<evidence type="ECO:0000313" key="6">
    <source>
        <dbReference type="EMBL" id="SDJ57054.1"/>
    </source>
</evidence>
<keyword evidence="1" id="KW-0805">Transcription regulation</keyword>
<dbReference type="GO" id="GO:0003700">
    <property type="term" value="F:DNA-binding transcription factor activity"/>
    <property type="evidence" value="ECO:0007669"/>
    <property type="project" value="TreeGrafter"/>
</dbReference>
<reference evidence="7" key="1">
    <citation type="submission" date="2016-10" db="EMBL/GenBank/DDBJ databases">
        <authorList>
            <person name="Varghese N."/>
            <person name="Submissions S."/>
        </authorList>
    </citation>
    <scope>NUCLEOTIDE SEQUENCE [LARGE SCALE GENOMIC DNA]</scope>
    <source>
        <strain evidence="7">CGMCC 1.11022</strain>
    </source>
</reference>
<evidence type="ECO:0000313" key="7">
    <source>
        <dbReference type="Proteomes" id="UP000198894"/>
    </source>
</evidence>
<dbReference type="PRINTS" id="PR00455">
    <property type="entry name" value="HTHTETR"/>
</dbReference>
<dbReference type="Pfam" id="PF00440">
    <property type="entry name" value="TetR_N"/>
    <property type="match status" value="1"/>
</dbReference>
<keyword evidence="3" id="KW-0804">Transcription</keyword>
<dbReference type="Proteomes" id="UP000198894">
    <property type="component" value="Unassembled WGS sequence"/>
</dbReference>
<dbReference type="FunFam" id="1.10.10.60:FF:000141">
    <property type="entry name" value="TetR family transcriptional regulator"/>
    <property type="match status" value="1"/>
</dbReference>
<dbReference type="RefSeq" id="WP_091594214.1">
    <property type="nucleotide sequence ID" value="NZ_FNEE01000007.1"/>
</dbReference>
<dbReference type="Pfam" id="PF14246">
    <property type="entry name" value="TetR_C_7"/>
    <property type="match status" value="1"/>
</dbReference>
<gene>
    <name evidence="6" type="ORF">SAMN05428953_10793</name>
</gene>
<dbReference type="GO" id="GO:0000976">
    <property type="term" value="F:transcription cis-regulatory region binding"/>
    <property type="evidence" value="ECO:0007669"/>
    <property type="project" value="TreeGrafter"/>
</dbReference>
<evidence type="ECO:0000256" key="4">
    <source>
        <dbReference type="PROSITE-ProRule" id="PRU00335"/>
    </source>
</evidence>
<dbReference type="PANTHER" id="PTHR30055">
    <property type="entry name" value="HTH-TYPE TRANSCRIPTIONAL REGULATOR RUTR"/>
    <property type="match status" value="1"/>
</dbReference>
<dbReference type="InterPro" id="IPR009057">
    <property type="entry name" value="Homeodomain-like_sf"/>
</dbReference>
<evidence type="ECO:0000256" key="1">
    <source>
        <dbReference type="ARBA" id="ARBA00023015"/>
    </source>
</evidence>
<proteinExistence type="predicted"/>
<dbReference type="SUPFAM" id="SSF46689">
    <property type="entry name" value="Homeodomain-like"/>
    <property type="match status" value="1"/>
</dbReference>
<dbReference type="PANTHER" id="PTHR30055:SF146">
    <property type="entry name" value="HTH-TYPE TRANSCRIPTIONAL DUAL REGULATOR CECR"/>
    <property type="match status" value="1"/>
</dbReference>
<dbReference type="InterPro" id="IPR050109">
    <property type="entry name" value="HTH-type_TetR-like_transc_reg"/>
</dbReference>
<evidence type="ECO:0000256" key="2">
    <source>
        <dbReference type="ARBA" id="ARBA00023125"/>
    </source>
</evidence>
<evidence type="ECO:0000256" key="3">
    <source>
        <dbReference type="ARBA" id="ARBA00023163"/>
    </source>
</evidence>
<dbReference type="AlphaFoldDB" id="A0A1G8UTR4"/>
<organism evidence="6 7">
    <name type="scientific">Mesorhizobium muleiense</name>
    <dbReference type="NCBI Taxonomy" id="1004279"/>
    <lineage>
        <taxon>Bacteria</taxon>
        <taxon>Pseudomonadati</taxon>
        <taxon>Pseudomonadota</taxon>
        <taxon>Alphaproteobacteria</taxon>
        <taxon>Hyphomicrobiales</taxon>
        <taxon>Phyllobacteriaceae</taxon>
        <taxon>Mesorhizobium</taxon>
    </lineage>
</organism>
<feature type="domain" description="HTH tetR-type" evidence="5">
    <location>
        <begin position="16"/>
        <end position="76"/>
    </location>
</feature>
<sequence length="229" mass="25125">MKHDVSPDSIPPRGHEAKRASIMDAAGAVFCRESFAGANIDMIAAEAGVSRQTIYNHHGDKEKLFVAIVRDLTERCNAGIFATISTFPDQPKDLEADLIAFAVRMTRNCICSRDGKFLRKLIQTEGERYPELFAEWRELGPGRTWPAIAARFARLAHAGFLDIEDPDVAARQFQALANAELQTTFMLGGTPTDDEVLQSATHGVRTFLRAFAKRQPAADAQKHSALAGA</sequence>
<name>A0A1G8UTR4_9HYPH</name>
<dbReference type="InterPro" id="IPR001647">
    <property type="entry name" value="HTH_TetR"/>
</dbReference>
<feature type="DNA-binding region" description="H-T-H motif" evidence="4">
    <location>
        <begin position="39"/>
        <end position="58"/>
    </location>
</feature>
<dbReference type="EMBL" id="FNEE01000007">
    <property type="protein sequence ID" value="SDJ57054.1"/>
    <property type="molecule type" value="Genomic_DNA"/>
</dbReference>
<protein>
    <submittedName>
        <fullName evidence="6">Transcriptional regulator, TetR family</fullName>
    </submittedName>
</protein>
<dbReference type="PROSITE" id="PS50977">
    <property type="entry name" value="HTH_TETR_2"/>
    <property type="match status" value="1"/>
</dbReference>
<dbReference type="InterPro" id="IPR039536">
    <property type="entry name" value="TetR_C_Proteobacteria"/>
</dbReference>
<keyword evidence="2 4" id="KW-0238">DNA-binding</keyword>